<name>A0ACB9E920_9ASTR</name>
<reference evidence="2" key="1">
    <citation type="journal article" date="2022" name="Mol. Ecol. Resour.">
        <title>The genomes of chicory, endive, great burdock and yacon provide insights into Asteraceae palaeo-polyploidization history and plant inulin production.</title>
        <authorList>
            <person name="Fan W."/>
            <person name="Wang S."/>
            <person name="Wang H."/>
            <person name="Wang A."/>
            <person name="Jiang F."/>
            <person name="Liu H."/>
            <person name="Zhao H."/>
            <person name="Xu D."/>
            <person name="Zhang Y."/>
        </authorList>
    </citation>
    <scope>NUCLEOTIDE SEQUENCE [LARGE SCALE GENOMIC DNA]</scope>
    <source>
        <strain evidence="2">cv. Yunnan</strain>
    </source>
</reference>
<accession>A0ACB9E920</accession>
<dbReference type="Proteomes" id="UP001056120">
    <property type="component" value="Linkage Group LG18"/>
</dbReference>
<gene>
    <name evidence="1" type="ORF">L1987_55098</name>
</gene>
<reference evidence="1 2" key="2">
    <citation type="journal article" date="2022" name="Mol. Ecol. Resour.">
        <title>The genomes of chicory, endive, great burdock and yacon provide insights into Asteraceae paleo-polyploidization history and plant inulin production.</title>
        <authorList>
            <person name="Fan W."/>
            <person name="Wang S."/>
            <person name="Wang H."/>
            <person name="Wang A."/>
            <person name="Jiang F."/>
            <person name="Liu H."/>
            <person name="Zhao H."/>
            <person name="Xu D."/>
            <person name="Zhang Y."/>
        </authorList>
    </citation>
    <scope>NUCLEOTIDE SEQUENCE [LARGE SCALE GENOMIC DNA]</scope>
    <source>
        <strain evidence="2">cv. Yunnan</strain>
        <tissue evidence="1">Leaves</tissue>
    </source>
</reference>
<dbReference type="EMBL" id="CM042035">
    <property type="protein sequence ID" value="KAI3755302.1"/>
    <property type="molecule type" value="Genomic_DNA"/>
</dbReference>
<protein>
    <submittedName>
        <fullName evidence="1">Uncharacterized protein</fullName>
    </submittedName>
</protein>
<sequence>MVDRGLGHKKKSPVVSSIGGWCLASGTGIVVDGENRGDTVMLRTCSGGEGSICDNDGYGSGRVSVISYWFVFVKIVSDISDAQQPAKCISETAHQIAKRERTCQGVKTARHKTDILLCDYVFSDNCFLYMLKTSAVYVIK</sequence>
<organism evidence="1 2">
    <name type="scientific">Smallanthus sonchifolius</name>
    <dbReference type="NCBI Taxonomy" id="185202"/>
    <lineage>
        <taxon>Eukaryota</taxon>
        <taxon>Viridiplantae</taxon>
        <taxon>Streptophyta</taxon>
        <taxon>Embryophyta</taxon>
        <taxon>Tracheophyta</taxon>
        <taxon>Spermatophyta</taxon>
        <taxon>Magnoliopsida</taxon>
        <taxon>eudicotyledons</taxon>
        <taxon>Gunneridae</taxon>
        <taxon>Pentapetalae</taxon>
        <taxon>asterids</taxon>
        <taxon>campanulids</taxon>
        <taxon>Asterales</taxon>
        <taxon>Asteraceae</taxon>
        <taxon>Asteroideae</taxon>
        <taxon>Heliantheae alliance</taxon>
        <taxon>Millerieae</taxon>
        <taxon>Smallanthus</taxon>
    </lineage>
</organism>
<proteinExistence type="predicted"/>
<keyword evidence="2" id="KW-1185">Reference proteome</keyword>
<evidence type="ECO:0000313" key="2">
    <source>
        <dbReference type="Proteomes" id="UP001056120"/>
    </source>
</evidence>
<evidence type="ECO:0000313" key="1">
    <source>
        <dbReference type="EMBL" id="KAI3755302.1"/>
    </source>
</evidence>
<comment type="caution">
    <text evidence="1">The sequence shown here is derived from an EMBL/GenBank/DDBJ whole genome shotgun (WGS) entry which is preliminary data.</text>
</comment>